<dbReference type="GO" id="GO:0046872">
    <property type="term" value="F:metal ion binding"/>
    <property type="evidence" value="ECO:0007669"/>
    <property type="project" value="UniProtKB-KW"/>
</dbReference>
<dbReference type="GO" id="GO:0016121">
    <property type="term" value="P:carotene catabolic process"/>
    <property type="evidence" value="ECO:0007669"/>
    <property type="project" value="TreeGrafter"/>
</dbReference>
<dbReference type="EMBL" id="VSRR010005684">
    <property type="protein sequence ID" value="MPC43089.1"/>
    <property type="molecule type" value="Genomic_DNA"/>
</dbReference>
<dbReference type="OrthoDB" id="1069523at2759"/>
<evidence type="ECO:0000313" key="6">
    <source>
        <dbReference type="EMBL" id="MPC43089.1"/>
    </source>
</evidence>
<dbReference type="PANTHER" id="PTHR10543:SF24">
    <property type="entry name" value="CAROTENOID ISOMEROOXYGENASE"/>
    <property type="match status" value="1"/>
</dbReference>
<feature type="binding site" evidence="5">
    <location>
        <position position="197"/>
    </location>
    <ligand>
        <name>Fe cation</name>
        <dbReference type="ChEBI" id="CHEBI:24875"/>
        <note>catalytic</note>
    </ligand>
</feature>
<evidence type="ECO:0000256" key="3">
    <source>
        <dbReference type="ARBA" id="ARBA00023002"/>
    </source>
</evidence>
<dbReference type="Pfam" id="PF03055">
    <property type="entry name" value="RPE65"/>
    <property type="match status" value="1"/>
</dbReference>
<dbReference type="GO" id="GO:0042574">
    <property type="term" value="P:retinal metabolic process"/>
    <property type="evidence" value="ECO:0007669"/>
    <property type="project" value="TreeGrafter"/>
</dbReference>
<comment type="similarity">
    <text evidence="1">Belongs to the carotenoid oxygenase family.</text>
</comment>
<keyword evidence="6" id="KW-0223">Dioxygenase</keyword>
<comment type="caution">
    <text evidence="6">The sequence shown here is derived from an EMBL/GenBank/DDBJ whole genome shotgun (WGS) entry which is preliminary data.</text>
</comment>
<keyword evidence="2 5" id="KW-0479">Metal-binding</keyword>
<feature type="binding site" evidence="5">
    <location>
        <position position="269"/>
    </location>
    <ligand>
        <name>Fe cation</name>
        <dbReference type="ChEBI" id="CHEBI:24875"/>
        <note>catalytic</note>
    </ligand>
</feature>
<dbReference type="GO" id="GO:0010436">
    <property type="term" value="F:carotenoid dioxygenase activity"/>
    <property type="evidence" value="ECO:0007669"/>
    <property type="project" value="TreeGrafter"/>
</dbReference>
<dbReference type="InterPro" id="IPR004294">
    <property type="entry name" value="Carotenoid_Oase"/>
</dbReference>
<comment type="cofactor">
    <cofactor evidence="5">
        <name>Fe(2+)</name>
        <dbReference type="ChEBI" id="CHEBI:29033"/>
    </cofactor>
    <text evidence="5">Binds 1 Fe(2+) ion per subunit.</text>
</comment>
<dbReference type="PANTHER" id="PTHR10543">
    <property type="entry name" value="BETA-CAROTENE DIOXYGENASE"/>
    <property type="match status" value="1"/>
</dbReference>
<evidence type="ECO:0000256" key="5">
    <source>
        <dbReference type="PIRSR" id="PIRSR604294-1"/>
    </source>
</evidence>
<reference evidence="6 7" key="1">
    <citation type="submission" date="2019-05" db="EMBL/GenBank/DDBJ databases">
        <title>Another draft genome of Portunus trituberculatus and its Hox gene families provides insights of decapod evolution.</title>
        <authorList>
            <person name="Jeong J.-H."/>
            <person name="Song I."/>
            <person name="Kim S."/>
            <person name="Choi T."/>
            <person name="Kim D."/>
            <person name="Ryu S."/>
            <person name="Kim W."/>
        </authorList>
    </citation>
    <scope>NUCLEOTIDE SEQUENCE [LARGE SCALE GENOMIC DNA]</scope>
    <source>
        <tissue evidence="6">Muscle</tissue>
    </source>
</reference>
<dbReference type="GO" id="GO:0003834">
    <property type="term" value="F:beta-carotene 15,15'-dioxygenase activity"/>
    <property type="evidence" value="ECO:0007669"/>
    <property type="project" value="TreeGrafter"/>
</dbReference>
<evidence type="ECO:0000256" key="4">
    <source>
        <dbReference type="ARBA" id="ARBA00023004"/>
    </source>
</evidence>
<dbReference type="AlphaFoldDB" id="A0A5B7FCV3"/>
<name>A0A5B7FCV3_PORTR</name>
<proteinExistence type="inferred from homology"/>
<keyword evidence="4 5" id="KW-0408">Iron</keyword>
<protein>
    <submittedName>
        <fullName evidence="6">Beta,beta-carotene 15,15'-dioxygenase</fullName>
    </submittedName>
</protein>
<evidence type="ECO:0000256" key="2">
    <source>
        <dbReference type="ARBA" id="ARBA00022723"/>
    </source>
</evidence>
<keyword evidence="7" id="KW-1185">Reference proteome</keyword>
<evidence type="ECO:0000256" key="1">
    <source>
        <dbReference type="ARBA" id="ARBA00006787"/>
    </source>
</evidence>
<accession>A0A5B7FCV3</accession>
<dbReference type="Proteomes" id="UP000324222">
    <property type="component" value="Unassembled WGS sequence"/>
</dbReference>
<keyword evidence="3" id="KW-0560">Oxidoreductase</keyword>
<sequence length="504" mass="55962">MTLSKRGVSLSAPHLLTECTSRLEPQRVSGMREQGSSGFCWVLAKAARGGRGNRGEGRGERGEGRVLSQLTQGQAACSFFSLLHYSSTIHSLSFHLSLAVVLLSTAISVLYRLASTYNSGFNSEILLESLDKEAVPRWKEFCDVLTQGCPCRDVVARQCVVVVVVVGERSRGSDPWLNAKTLSTISSSWKACYGYYHSFAMSENYVVFLEQPLLVSTLKLATAQLKSRSLNDCFEWHPQEKVKFIVIRKSTGEVVKTRYVSEEAFFVFHHVNAYEEDDKLVVDVVAYPRPSIIEKLYLNKVRMNQYSSEDPPQLKRFVLPLISDRDLQNAHDGEELASLPSSSASAVKARGGQSGAYVSLKGAAIGEPGFDMPVVNKKHTGQHYRYVYGTGGYDQGYFKNADLSAVHDRPPPAGSQTSHISVNRWSLRRQESKLLGDWTFGVQQVNIDKARAILLSKVHLLSWQSLSAAADNHMYYDLELSVAQWMSLEARSVKGMQACLIGIN</sequence>
<evidence type="ECO:0000313" key="7">
    <source>
        <dbReference type="Proteomes" id="UP000324222"/>
    </source>
</evidence>
<organism evidence="6 7">
    <name type="scientific">Portunus trituberculatus</name>
    <name type="common">Swimming crab</name>
    <name type="synonym">Neptunus trituberculatus</name>
    <dbReference type="NCBI Taxonomy" id="210409"/>
    <lineage>
        <taxon>Eukaryota</taxon>
        <taxon>Metazoa</taxon>
        <taxon>Ecdysozoa</taxon>
        <taxon>Arthropoda</taxon>
        <taxon>Crustacea</taxon>
        <taxon>Multicrustacea</taxon>
        <taxon>Malacostraca</taxon>
        <taxon>Eumalacostraca</taxon>
        <taxon>Eucarida</taxon>
        <taxon>Decapoda</taxon>
        <taxon>Pleocyemata</taxon>
        <taxon>Brachyura</taxon>
        <taxon>Eubrachyura</taxon>
        <taxon>Portunoidea</taxon>
        <taxon>Portunidae</taxon>
        <taxon>Portuninae</taxon>
        <taxon>Portunus</taxon>
    </lineage>
</organism>
<gene>
    <name evidence="6" type="primary">BCO1_1</name>
    <name evidence="6" type="ORF">E2C01_036726</name>
</gene>